<dbReference type="AlphaFoldDB" id="A0A0W8E6M6"/>
<evidence type="ECO:0000256" key="8">
    <source>
        <dbReference type="ARBA" id="ARBA00023010"/>
    </source>
</evidence>
<evidence type="ECO:0000256" key="1">
    <source>
        <dbReference type="ARBA" id="ARBA00004651"/>
    </source>
</evidence>
<keyword evidence="7 10" id="KW-1133">Transmembrane helix</keyword>
<dbReference type="PRINTS" id="PR01755">
    <property type="entry name" value="SECFTRNLCASE"/>
</dbReference>
<evidence type="ECO:0000256" key="9">
    <source>
        <dbReference type="ARBA" id="ARBA00023136"/>
    </source>
</evidence>
<feature type="transmembrane region" description="Helical" evidence="10">
    <location>
        <begin position="224"/>
        <end position="242"/>
    </location>
</feature>
<dbReference type="InterPro" id="IPR048634">
    <property type="entry name" value="SecD_SecF_C"/>
</dbReference>
<evidence type="ECO:0000256" key="4">
    <source>
        <dbReference type="ARBA" id="ARBA00022475"/>
    </source>
</evidence>
<dbReference type="NCBIfam" id="TIGR00916">
    <property type="entry name" value="2A0604s01"/>
    <property type="match status" value="1"/>
</dbReference>
<dbReference type="NCBIfam" id="TIGR00966">
    <property type="entry name" value="transloc_SecF"/>
    <property type="match status" value="1"/>
</dbReference>
<dbReference type="Pfam" id="PF07549">
    <property type="entry name" value="Sec_GG"/>
    <property type="match status" value="1"/>
</dbReference>
<dbReference type="GO" id="GO:0005886">
    <property type="term" value="C:plasma membrane"/>
    <property type="evidence" value="ECO:0007669"/>
    <property type="project" value="UniProtKB-SubCell"/>
</dbReference>
<dbReference type="InterPro" id="IPR055344">
    <property type="entry name" value="SecD_SecF_C_bact"/>
</dbReference>
<reference evidence="12" key="1">
    <citation type="journal article" date="2015" name="Proc. Natl. Acad. Sci. U.S.A.">
        <title>Networks of energetic and metabolic interactions define dynamics in microbial communities.</title>
        <authorList>
            <person name="Embree M."/>
            <person name="Liu J.K."/>
            <person name="Al-Bassam M.M."/>
            <person name="Zengler K."/>
        </authorList>
    </citation>
    <scope>NUCLEOTIDE SEQUENCE</scope>
</reference>
<evidence type="ECO:0000256" key="10">
    <source>
        <dbReference type="SAM" id="Phobius"/>
    </source>
</evidence>
<accession>A0A0W8E6M6</accession>
<keyword evidence="4" id="KW-1003">Cell membrane</keyword>
<comment type="caution">
    <text evidence="12">The sequence shown here is derived from an EMBL/GenBank/DDBJ whole genome shotgun (WGS) entry which is preliminary data.</text>
</comment>
<evidence type="ECO:0000313" key="12">
    <source>
        <dbReference type="EMBL" id="KUG04121.1"/>
    </source>
</evidence>
<keyword evidence="9 10" id="KW-0472">Membrane</keyword>
<sequence>MQIIQKRKIFYIISLIIIIPGLLSLIFQGLNTGIDFKGGSILHVKISSSVTSAEVRSVLSDFDLDRSEVQKSGDEFYVRTEVLTQEKTNEIMGALKTEFEQVTFLSSDTVGATIGSELTRNAFLALGIAAVLMLLYITVRFEWTFGVAAVLAILHNVLVVLGVFSIMQWEISTAFIAAILTVIGYSINDTIVIFDRVRENMKKTKRQDYEELLNKSITQTLNRSINTVLTSAFTLIALLLLGGATIKFFVAAMLIGFVIGAYSSIFIASPLWYEIKKTA</sequence>
<dbReference type="GO" id="GO:0006886">
    <property type="term" value="P:intracellular protein transport"/>
    <property type="evidence" value="ECO:0007669"/>
    <property type="project" value="InterPro"/>
</dbReference>
<proteinExistence type="inferred from homology"/>
<feature type="transmembrane region" description="Helical" evidence="10">
    <location>
        <begin position="173"/>
        <end position="194"/>
    </location>
</feature>
<dbReference type="GO" id="GO:0015450">
    <property type="term" value="F:protein-transporting ATPase activity"/>
    <property type="evidence" value="ECO:0007669"/>
    <property type="project" value="InterPro"/>
</dbReference>
<gene>
    <name evidence="12" type="ORF">ASZ90_018483</name>
</gene>
<keyword evidence="5 10" id="KW-0812">Transmembrane</keyword>
<keyword evidence="3" id="KW-0813">Transport</keyword>
<dbReference type="EMBL" id="LNQE01001858">
    <property type="protein sequence ID" value="KUG04121.1"/>
    <property type="molecule type" value="Genomic_DNA"/>
</dbReference>
<keyword evidence="8" id="KW-0811">Translocation</keyword>
<feature type="transmembrane region" description="Helical" evidence="10">
    <location>
        <begin position="122"/>
        <end position="139"/>
    </location>
</feature>
<dbReference type="FunFam" id="1.20.1640.10:FF:000024">
    <property type="entry name" value="Multifunctional fusion protein"/>
    <property type="match status" value="1"/>
</dbReference>
<feature type="domain" description="Protein export membrane protein SecD/SecF C-terminal" evidence="11">
    <location>
        <begin position="96"/>
        <end position="277"/>
    </location>
</feature>
<dbReference type="InterPro" id="IPR022646">
    <property type="entry name" value="SecD/SecF_CS"/>
</dbReference>
<dbReference type="PANTHER" id="PTHR30081">
    <property type="entry name" value="PROTEIN-EXPORT MEMBRANE PROTEIN SEC"/>
    <property type="match status" value="1"/>
</dbReference>
<evidence type="ECO:0000256" key="5">
    <source>
        <dbReference type="ARBA" id="ARBA00022692"/>
    </source>
</evidence>
<dbReference type="Gene3D" id="1.20.1640.10">
    <property type="entry name" value="Multidrug efflux transporter AcrB transmembrane domain"/>
    <property type="match status" value="1"/>
</dbReference>
<evidence type="ECO:0000256" key="6">
    <source>
        <dbReference type="ARBA" id="ARBA00022927"/>
    </source>
</evidence>
<comment type="subcellular location">
    <subcellularLocation>
        <location evidence="1">Cell membrane</location>
        <topology evidence="1">Multi-pass membrane protein</topology>
    </subcellularLocation>
</comment>
<evidence type="ECO:0000256" key="2">
    <source>
        <dbReference type="ARBA" id="ARBA00015792"/>
    </source>
</evidence>
<dbReference type="InterPro" id="IPR005665">
    <property type="entry name" value="SecF_bac"/>
</dbReference>
<evidence type="ECO:0000256" key="3">
    <source>
        <dbReference type="ARBA" id="ARBA00022448"/>
    </source>
</evidence>
<organism evidence="12">
    <name type="scientific">hydrocarbon metagenome</name>
    <dbReference type="NCBI Taxonomy" id="938273"/>
    <lineage>
        <taxon>unclassified sequences</taxon>
        <taxon>metagenomes</taxon>
        <taxon>ecological metagenomes</taxon>
    </lineage>
</organism>
<dbReference type="InterPro" id="IPR022813">
    <property type="entry name" value="SecD/SecF_arch_bac"/>
</dbReference>
<keyword evidence="6" id="KW-0653">Protein transport</keyword>
<dbReference type="HAMAP" id="MF_01464_B">
    <property type="entry name" value="SecF_B"/>
    <property type="match status" value="1"/>
</dbReference>
<dbReference type="PANTHER" id="PTHR30081:SF8">
    <property type="entry name" value="PROTEIN TRANSLOCASE SUBUNIT SECF"/>
    <property type="match status" value="1"/>
</dbReference>
<feature type="transmembrane region" description="Helical" evidence="10">
    <location>
        <begin position="9"/>
        <end position="30"/>
    </location>
</feature>
<feature type="transmembrane region" description="Helical" evidence="10">
    <location>
        <begin position="248"/>
        <end position="273"/>
    </location>
</feature>
<name>A0A0W8E6M6_9ZZZZ</name>
<dbReference type="InterPro" id="IPR022645">
    <property type="entry name" value="SecD/SecF_bac"/>
</dbReference>
<feature type="transmembrane region" description="Helical" evidence="10">
    <location>
        <begin position="146"/>
        <end position="167"/>
    </location>
</feature>
<dbReference type="SUPFAM" id="SSF82866">
    <property type="entry name" value="Multidrug efflux transporter AcrB transmembrane domain"/>
    <property type="match status" value="1"/>
</dbReference>
<protein>
    <recommendedName>
        <fullName evidence="2">Protein translocase subunit SecF</fullName>
    </recommendedName>
</protein>
<evidence type="ECO:0000256" key="7">
    <source>
        <dbReference type="ARBA" id="ARBA00022989"/>
    </source>
</evidence>
<dbReference type="Pfam" id="PF02355">
    <property type="entry name" value="SecD_SecF_C"/>
    <property type="match status" value="1"/>
</dbReference>
<evidence type="ECO:0000259" key="11">
    <source>
        <dbReference type="Pfam" id="PF02355"/>
    </source>
</evidence>